<feature type="region of interest" description="Disordered" evidence="1">
    <location>
        <begin position="1"/>
        <end position="28"/>
    </location>
</feature>
<dbReference type="AlphaFoldDB" id="A0A6J7ZT27"/>
<gene>
    <name evidence="3" type="ORF">PLAN_70097</name>
</gene>
<dbReference type="InterPro" id="IPR049250">
    <property type="entry name" value="DUF6883"/>
</dbReference>
<reference evidence="3" key="1">
    <citation type="submission" date="2020-05" db="EMBL/GenBank/DDBJ databases">
        <authorList>
            <consortium name="Genoscope - CEA"/>
            <person name="William W."/>
        </authorList>
    </citation>
    <scope>NUCLEOTIDE SEQUENCE [LARGE SCALE GENOMIC DNA]</scope>
    <source>
        <strain evidence="3">PCC 7821</strain>
    </source>
</reference>
<dbReference type="Proteomes" id="UP000196521">
    <property type="component" value="Unassembled WGS sequence"/>
</dbReference>
<proteinExistence type="predicted"/>
<comment type="caution">
    <text evidence="3">The sequence shown here is derived from an EMBL/GenBank/DDBJ whole genome shotgun (WGS) entry which is preliminary data.</text>
</comment>
<organism evidence="3 4">
    <name type="scientific">Planktothrix rubescens CCAP 1459/22</name>
    <dbReference type="NCBI Taxonomy" id="329571"/>
    <lineage>
        <taxon>Bacteria</taxon>
        <taxon>Bacillati</taxon>
        <taxon>Cyanobacteriota</taxon>
        <taxon>Cyanophyceae</taxon>
        <taxon>Oscillatoriophycideae</taxon>
        <taxon>Oscillatoriales</taxon>
        <taxon>Microcoleaceae</taxon>
        <taxon>Planktothrix</taxon>
    </lineage>
</organism>
<name>A0A6J7ZT27_PLARU</name>
<accession>A0A6J7ZT27</accession>
<keyword evidence="4" id="KW-1185">Reference proteome</keyword>
<evidence type="ECO:0000313" key="3">
    <source>
        <dbReference type="EMBL" id="CAC5345520.1"/>
    </source>
</evidence>
<evidence type="ECO:0000259" key="2">
    <source>
        <dbReference type="Pfam" id="PF21814"/>
    </source>
</evidence>
<dbReference type="Pfam" id="PF21814">
    <property type="entry name" value="DUF6883"/>
    <property type="match status" value="1"/>
</dbReference>
<dbReference type="EMBL" id="CZCZ02000017">
    <property type="protein sequence ID" value="CAC5345520.1"/>
    <property type="molecule type" value="Genomic_DNA"/>
</dbReference>
<feature type="domain" description="DUF6883" evidence="2">
    <location>
        <begin position="25"/>
        <end position="128"/>
    </location>
</feature>
<feature type="compositionally biased region" description="Basic and acidic residues" evidence="1">
    <location>
        <begin position="1"/>
        <end position="11"/>
    </location>
</feature>
<evidence type="ECO:0000313" key="4">
    <source>
        <dbReference type="Proteomes" id="UP000196521"/>
    </source>
</evidence>
<evidence type="ECO:0000256" key="1">
    <source>
        <dbReference type="SAM" id="MobiDB-lite"/>
    </source>
</evidence>
<dbReference type="RefSeq" id="WP_237747619.1">
    <property type="nucleotide sequence ID" value="NZ_LR812491.1"/>
</dbReference>
<sequence>MCGESRKHGSEWESGVVKPPSTPNNGNQAEISLQKLVGYCLNQEHSSGKHKARVFASVLGITTNNAEVLRELIQKAAIEGEVIQQDITDFGQQFKVDWTVPNTAGIELRTIWEITLTNSNPRLISAFLKL</sequence>
<protein>
    <recommendedName>
        <fullName evidence="2">DUF6883 domain-containing protein</fullName>
    </recommendedName>
</protein>